<dbReference type="InterPro" id="IPR006260">
    <property type="entry name" value="TonB/TolA_C"/>
</dbReference>
<reference evidence="13" key="1">
    <citation type="submission" date="2017-05" db="EMBL/GenBank/DDBJ databases">
        <authorList>
            <person name="Barney B.M."/>
        </authorList>
    </citation>
    <scope>NUCLEOTIDE SEQUENCE [LARGE SCALE GENOMIC DNA]</scope>
    <source>
        <strain evidence="13">PSBB022</strain>
    </source>
</reference>
<organism evidence="12 13">
    <name type="scientific">Cellvibrio mixtus</name>
    <dbReference type="NCBI Taxonomy" id="39650"/>
    <lineage>
        <taxon>Bacteria</taxon>
        <taxon>Pseudomonadati</taxon>
        <taxon>Pseudomonadota</taxon>
        <taxon>Gammaproteobacteria</taxon>
        <taxon>Cellvibrionales</taxon>
        <taxon>Cellvibrionaceae</taxon>
        <taxon>Cellvibrio</taxon>
    </lineage>
</organism>
<dbReference type="NCBIfam" id="TIGR01352">
    <property type="entry name" value="tonB_Cterm"/>
    <property type="match status" value="1"/>
</dbReference>
<dbReference type="PANTHER" id="PTHR33446">
    <property type="entry name" value="PROTEIN TONB-RELATED"/>
    <property type="match status" value="1"/>
</dbReference>
<comment type="subcellular location">
    <subcellularLocation>
        <location evidence="1">Cell inner membrane</location>
        <topology evidence="1">Single-pass membrane protein</topology>
        <orientation evidence="1">Periplasmic side</orientation>
    </subcellularLocation>
</comment>
<feature type="transmembrane region" description="Helical" evidence="10">
    <location>
        <begin position="31"/>
        <end position="51"/>
    </location>
</feature>
<dbReference type="Proteomes" id="UP000216101">
    <property type="component" value="Unassembled WGS sequence"/>
</dbReference>
<name>A0A266QCH3_9GAMM</name>
<dbReference type="GO" id="GO:0015031">
    <property type="term" value="P:protein transport"/>
    <property type="evidence" value="ECO:0007669"/>
    <property type="project" value="UniProtKB-KW"/>
</dbReference>
<gene>
    <name evidence="12" type="ORF">CBP51_11730</name>
</gene>
<evidence type="ECO:0000256" key="9">
    <source>
        <dbReference type="ARBA" id="ARBA00023136"/>
    </source>
</evidence>
<evidence type="ECO:0000256" key="5">
    <source>
        <dbReference type="ARBA" id="ARBA00022519"/>
    </source>
</evidence>
<evidence type="ECO:0000256" key="1">
    <source>
        <dbReference type="ARBA" id="ARBA00004383"/>
    </source>
</evidence>
<dbReference type="GO" id="GO:0031992">
    <property type="term" value="F:energy transducer activity"/>
    <property type="evidence" value="ECO:0007669"/>
    <property type="project" value="TreeGrafter"/>
</dbReference>
<evidence type="ECO:0000313" key="12">
    <source>
        <dbReference type="EMBL" id="OZY87604.1"/>
    </source>
</evidence>
<evidence type="ECO:0000256" key="3">
    <source>
        <dbReference type="ARBA" id="ARBA00022448"/>
    </source>
</evidence>
<dbReference type="Pfam" id="PF03544">
    <property type="entry name" value="TonB_C"/>
    <property type="match status" value="1"/>
</dbReference>
<keyword evidence="13" id="KW-1185">Reference proteome</keyword>
<evidence type="ECO:0000256" key="4">
    <source>
        <dbReference type="ARBA" id="ARBA00022475"/>
    </source>
</evidence>
<dbReference type="GO" id="GO:0098797">
    <property type="term" value="C:plasma membrane protein complex"/>
    <property type="evidence" value="ECO:0007669"/>
    <property type="project" value="TreeGrafter"/>
</dbReference>
<evidence type="ECO:0000313" key="13">
    <source>
        <dbReference type="Proteomes" id="UP000216101"/>
    </source>
</evidence>
<dbReference type="GO" id="GO:0055085">
    <property type="term" value="P:transmembrane transport"/>
    <property type="evidence" value="ECO:0007669"/>
    <property type="project" value="InterPro"/>
</dbReference>
<evidence type="ECO:0000259" key="11">
    <source>
        <dbReference type="PROSITE" id="PS52015"/>
    </source>
</evidence>
<keyword evidence="9 10" id="KW-0472">Membrane</keyword>
<keyword evidence="8 10" id="KW-1133">Transmembrane helix</keyword>
<evidence type="ECO:0000256" key="8">
    <source>
        <dbReference type="ARBA" id="ARBA00022989"/>
    </source>
</evidence>
<keyword evidence="6 10" id="KW-0812">Transmembrane</keyword>
<dbReference type="Gene3D" id="3.30.1150.10">
    <property type="match status" value="1"/>
</dbReference>
<comment type="similarity">
    <text evidence="2">Belongs to the TonB family.</text>
</comment>
<evidence type="ECO:0000256" key="2">
    <source>
        <dbReference type="ARBA" id="ARBA00006555"/>
    </source>
</evidence>
<keyword evidence="3" id="KW-0813">Transport</keyword>
<dbReference type="AlphaFoldDB" id="A0A266QCH3"/>
<dbReference type="PROSITE" id="PS52015">
    <property type="entry name" value="TONB_CTD"/>
    <property type="match status" value="1"/>
</dbReference>
<evidence type="ECO:0000256" key="6">
    <source>
        <dbReference type="ARBA" id="ARBA00022692"/>
    </source>
</evidence>
<keyword evidence="7" id="KW-0653">Protein transport</keyword>
<accession>A0A266QCH3</accession>
<comment type="caution">
    <text evidence="12">The sequence shown here is derived from an EMBL/GenBank/DDBJ whole genome shotgun (WGS) entry which is preliminary data.</text>
</comment>
<keyword evidence="5" id="KW-0997">Cell inner membrane</keyword>
<evidence type="ECO:0000256" key="10">
    <source>
        <dbReference type="SAM" id="Phobius"/>
    </source>
</evidence>
<protein>
    <submittedName>
        <fullName evidence="12">Energy transducer TonB</fullName>
    </submittedName>
</protein>
<evidence type="ECO:0000256" key="7">
    <source>
        <dbReference type="ARBA" id="ARBA00022927"/>
    </source>
</evidence>
<feature type="domain" description="TonB C-terminal" evidence="11">
    <location>
        <begin position="210"/>
        <end position="309"/>
    </location>
</feature>
<dbReference type="InterPro" id="IPR051045">
    <property type="entry name" value="TonB-dependent_transducer"/>
</dbReference>
<dbReference type="EMBL" id="NHNI01000001">
    <property type="protein sequence ID" value="OZY87604.1"/>
    <property type="molecule type" value="Genomic_DNA"/>
</dbReference>
<sequence>MKKSRVSSMNQALAVEPQALAASPVDSGDRLSFTFFLAIVVHALLILGISFKLPDHSNKSQTIEITLATHKAARAPDDADFLAQHNQEASGTLDEAKQLTTERQAEFADTQVRDVNPVPQQASATQQLKEQQLVTTQSRSTHVAQVTLNPDERTASQQREGLAEDQLMVSAEIASLQAKLDKQRQEYAKRPRVRTLTSVSTKESFDAKYLHDWSTKVEQVGNRNYPKEALSRKITGHLRLSVVINPDGTIYEIKVLQSSGQRILDDAARQIVRLSAPFAQFPAEIRKQADRLQIIRTWNFEITGKDAAITTSAN</sequence>
<dbReference type="InterPro" id="IPR037682">
    <property type="entry name" value="TonB_C"/>
</dbReference>
<keyword evidence="4" id="KW-1003">Cell membrane</keyword>
<dbReference type="SUPFAM" id="SSF74653">
    <property type="entry name" value="TolA/TonB C-terminal domain"/>
    <property type="match status" value="1"/>
</dbReference>
<dbReference type="PANTHER" id="PTHR33446:SF11">
    <property type="entry name" value="TONB3"/>
    <property type="match status" value="1"/>
</dbReference>
<proteinExistence type="inferred from homology"/>